<reference evidence="1 2" key="1">
    <citation type="journal article" date="2017" name="Curr. Microbiol.">
        <title>Mucilaginibacter ginsenosidivorans sp. nov., Isolated from Soil of Ginseng Field.</title>
        <authorList>
            <person name="Kim M.M."/>
            <person name="Siddiqi M.Z."/>
            <person name="Im W.T."/>
        </authorList>
    </citation>
    <scope>NUCLEOTIDE SEQUENCE [LARGE SCALE GENOMIC DNA]</scope>
    <source>
        <strain evidence="1 2">Gsoil 3017</strain>
    </source>
</reference>
<name>A0A5B8USM9_9SPHI</name>
<dbReference type="EMBL" id="CP042436">
    <property type="protein sequence ID" value="QEC61391.1"/>
    <property type="molecule type" value="Genomic_DNA"/>
</dbReference>
<organism evidence="1 2">
    <name type="scientific">Mucilaginibacter ginsenosidivorans</name>
    <dbReference type="NCBI Taxonomy" id="398053"/>
    <lineage>
        <taxon>Bacteria</taxon>
        <taxon>Pseudomonadati</taxon>
        <taxon>Bacteroidota</taxon>
        <taxon>Sphingobacteriia</taxon>
        <taxon>Sphingobacteriales</taxon>
        <taxon>Sphingobacteriaceae</taxon>
        <taxon>Mucilaginibacter</taxon>
    </lineage>
</organism>
<keyword evidence="2" id="KW-1185">Reference proteome</keyword>
<evidence type="ECO:0000313" key="1">
    <source>
        <dbReference type="EMBL" id="QEC61391.1"/>
    </source>
</evidence>
<protein>
    <submittedName>
        <fullName evidence="1">Uncharacterized protein</fullName>
    </submittedName>
</protein>
<dbReference type="OrthoDB" id="655382at2"/>
<dbReference type="Proteomes" id="UP000321479">
    <property type="component" value="Chromosome"/>
</dbReference>
<gene>
    <name evidence="1" type="ORF">FRZ54_01930</name>
</gene>
<evidence type="ECO:0000313" key="2">
    <source>
        <dbReference type="Proteomes" id="UP000321479"/>
    </source>
</evidence>
<dbReference type="AlphaFoldDB" id="A0A5B8USM9"/>
<proteinExistence type="predicted"/>
<accession>A0A5B8USM9</accession>
<dbReference type="RefSeq" id="WP_147029969.1">
    <property type="nucleotide sequence ID" value="NZ_CP042436.1"/>
</dbReference>
<sequence>MKKTFSKQTFLLFACVFLTGKLFGQGPLSDSVNLKSAKDQLVSNFYLAIGQQSRLYNGMEYFPYDRSIKGNALFPLDAETWATGEVTYDGLLYKGVPMMYDIYKDKLVVLLYNHFTAYTLLEDRVHDFSFSGHRFVRVNADSLVNDKSGITTGFYDQLYNGDKVEVLAKRVKTIQNSTNISATLETYFLENHSYYMRKGNTYYKVSGQGSFLDVMKDKKALIQKYMKDNNLKFRRDPEGVMATVASYYDKL</sequence>
<dbReference type="KEGG" id="mgin:FRZ54_01930"/>